<name>A0A9W2ZUT9_BIOGL</name>
<feature type="region of interest" description="Disordered" evidence="1">
    <location>
        <begin position="31"/>
        <end position="168"/>
    </location>
</feature>
<sequence>MNEAVYIMKGSRRDSRPRSLCARCGNIRELRPESPGRSAWRDAGRSLSLEVHGREGRRRNSSSESSNGRQRGSPLHCYIVPINSQNSSAARSTTTYRESFQKPPNQPTPSRYSRSVPSSPVPASPLWSPLSASPRGTPTYNRQESTQALLSKVPSRLQSSQSMQPAGKVTTYRDHFNWFS</sequence>
<proteinExistence type="predicted"/>
<feature type="compositionally biased region" description="Low complexity" evidence="1">
    <location>
        <begin position="108"/>
        <end position="118"/>
    </location>
</feature>
<feature type="compositionally biased region" description="Low complexity" evidence="1">
    <location>
        <begin position="124"/>
        <end position="134"/>
    </location>
</feature>
<dbReference type="RefSeq" id="XP_055878816.1">
    <property type="nucleotide sequence ID" value="XM_056022841.1"/>
</dbReference>
<protein>
    <submittedName>
        <fullName evidence="3">Uncharacterized protein LOC106069740</fullName>
    </submittedName>
</protein>
<dbReference type="GeneID" id="106069740"/>
<feature type="compositionally biased region" description="Polar residues" evidence="1">
    <location>
        <begin position="136"/>
        <end position="149"/>
    </location>
</feature>
<gene>
    <name evidence="3" type="primary">LOC106069740</name>
</gene>
<dbReference type="AlphaFoldDB" id="A0A9W2ZUT9"/>
<evidence type="ECO:0000313" key="3">
    <source>
        <dbReference type="RefSeq" id="XP_055878816.1"/>
    </source>
</evidence>
<reference evidence="3" key="1">
    <citation type="submission" date="2025-08" db="UniProtKB">
        <authorList>
            <consortium name="RefSeq"/>
        </authorList>
    </citation>
    <scope>IDENTIFICATION</scope>
</reference>
<dbReference type="OMA" id="EAVYIMK"/>
<feature type="compositionally biased region" description="Low complexity" evidence="1">
    <location>
        <begin position="62"/>
        <end position="73"/>
    </location>
</feature>
<feature type="compositionally biased region" description="Basic and acidic residues" evidence="1">
    <location>
        <begin position="31"/>
        <end position="44"/>
    </location>
</feature>
<evidence type="ECO:0000256" key="1">
    <source>
        <dbReference type="SAM" id="MobiDB-lite"/>
    </source>
</evidence>
<accession>A0A9W2ZUT9</accession>
<keyword evidence="2" id="KW-1185">Reference proteome</keyword>
<evidence type="ECO:0000313" key="2">
    <source>
        <dbReference type="Proteomes" id="UP001165740"/>
    </source>
</evidence>
<dbReference type="Proteomes" id="UP001165740">
    <property type="component" value="Chromosome 1"/>
</dbReference>
<dbReference type="OrthoDB" id="6127318at2759"/>
<feature type="compositionally biased region" description="Polar residues" evidence="1">
    <location>
        <begin position="82"/>
        <end position="98"/>
    </location>
</feature>
<organism evidence="2 3">
    <name type="scientific">Biomphalaria glabrata</name>
    <name type="common">Bloodfluke planorb</name>
    <name type="synonym">Freshwater snail</name>
    <dbReference type="NCBI Taxonomy" id="6526"/>
    <lineage>
        <taxon>Eukaryota</taxon>
        <taxon>Metazoa</taxon>
        <taxon>Spiralia</taxon>
        <taxon>Lophotrochozoa</taxon>
        <taxon>Mollusca</taxon>
        <taxon>Gastropoda</taxon>
        <taxon>Heterobranchia</taxon>
        <taxon>Euthyneura</taxon>
        <taxon>Panpulmonata</taxon>
        <taxon>Hygrophila</taxon>
        <taxon>Lymnaeoidea</taxon>
        <taxon>Planorbidae</taxon>
        <taxon>Biomphalaria</taxon>
    </lineage>
</organism>